<dbReference type="OMA" id="MKVIARM"/>
<dbReference type="PANTHER" id="PTHR14074:SF16">
    <property type="entry name" value="ANTIVIRAL INNATE IMMUNE RESPONSE RECEPTOR RIG-I"/>
    <property type="match status" value="1"/>
</dbReference>
<gene>
    <name evidence="3" type="ORF">KI387_012750</name>
</gene>
<dbReference type="Gene3D" id="3.40.50.300">
    <property type="entry name" value="P-loop containing nucleotide triphosphate hydrolases"/>
    <property type="match status" value="1"/>
</dbReference>
<sequence length="235" mass="27398">MDPLMAPVTRKMVQITNLDEIMGIDEEEIEQQVAEASPEKKRTRVKPSNAEPIARRHQLEILEQSLERNTLVYLETEWGKTLIALLLIKEMGIQLREQQDKGEKEIIIFLALTIQLVIQKEIETYNDFQSSLQQYEVISINTDMRVEEYHGTKGVDEWTSQAWNDEINKHEVLVMTPQILLDILRHGFLKLEMVKLIIFDEFHYTLGNHPYAQIMKAFSIVATMIAFILYVIVLQ</sequence>
<dbReference type="GO" id="GO:0003676">
    <property type="term" value="F:nucleic acid binding"/>
    <property type="evidence" value="ECO:0007669"/>
    <property type="project" value="InterPro"/>
</dbReference>
<keyword evidence="1" id="KW-1133">Transmembrane helix</keyword>
<dbReference type="InterPro" id="IPR051363">
    <property type="entry name" value="RLR_Helicase"/>
</dbReference>
<proteinExistence type="predicted"/>
<dbReference type="PROSITE" id="PS51192">
    <property type="entry name" value="HELICASE_ATP_BIND_1"/>
    <property type="match status" value="1"/>
</dbReference>
<feature type="non-terminal residue" evidence="3">
    <location>
        <position position="235"/>
    </location>
</feature>
<dbReference type="PANTHER" id="PTHR14074">
    <property type="entry name" value="HELICASE WITH DEATH DOMAIN-RELATED"/>
    <property type="match status" value="1"/>
</dbReference>
<feature type="transmembrane region" description="Helical" evidence="1">
    <location>
        <begin position="214"/>
        <end position="234"/>
    </location>
</feature>
<dbReference type="AlphaFoldDB" id="A0AA38FGN6"/>
<dbReference type="GO" id="GO:0005524">
    <property type="term" value="F:ATP binding"/>
    <property type="evidence" value="ECO:0007669"/>
    <property type="project" value="InterPro"/>
</dbReference>
<dbReference type="Pfam" id="PF00270">
    <property type="entry name" value="DEAD"/>
    <property type="match status" value="1"/>
</dbReference>
<evidence type="ECO:0000313" key="4">
    <source>
        <dbReference type="Proteomes" id="UP000824469"/>
    </source>
</evidence>
<dbReference type="EMBL" id="JAHRHJ020000009">
    <property type="protein sequence ID" value="KAH9301167.1"/>
    <property type="molecule type" value="Genomic_DNA"/>
</dbReference>
<keyword evidence="1" id="KW-0812">Transmembrane</keyword>
<accession>A0AA38FGN6</accession>
<dbReference type="GO" id="GO:0005737">
    <property type="term" value="C:cytoplasm"/>
    <property type="evidence" value="ECO:0007669"/>
    <property type="project" value="TreeGrafter"/>
</dbReference>
<keyword evidence="1" id="KW-0472">Membrane</keyword>
<name>A0AA38FGN6_TAXCH</name>
<dbReference type="Proteomes" id="UP000824469">
    <property type="component" value="Unassembled WGS sequence"/>
</dbReference>
<reference evidence="3 4" key="1">
    <citation type="journal article" date="2021" name="Nat. Plants">
        <title>The Taxus genome provides insights into paclitaxel biosynthesis.</title>
        <authorList>
            <person name="Xiong X."/>
            <person name="Gou J."/>
            <person name="Liao Q."/>
            <person name="Li Y."/>
            <person name="Zhou Q."/>
            <person name="Bi G."/>
            <person name="Li C."/>
            <person name="Du R."/>
            <person name="Wang X."/>
            <person name="Sun T."/>
            <person name="Guo L."/>
            <person name="Liang H."/>
            <person name="Lu P."/>
            <person name="Wu Y."/>
            <person name="Zhang Z."/>
            <person name="Ro D.K."/>
            <person name="Shang Y."/>
            <person name="Huang S."/>
            <person name="Yan J."/>
        </authorList>
    </citation>
    <scope>NUCLEOTIDE SEQUENCE [LARGE SCALE GENOMIC DNA]</scope>
    <source>
        <strain evidence="3">Ta-2019</strain>
    </source>
</reference>
<protein>
    <recommendedName>
        <fullName evidence="2">Helicase ATP-binding domain-containing protein</fullName>
    </recommendedName>
</protein>
<dbReference type="SUPFAM" id="SSF52540">
    <property type="entry name" value="P-loop containing nucleoside triphosphate hydrolases"/>
    <property type="match status" value="1"/>
</dbReference>
<evidence type="ECO:0000259" key="2">
    <source>
        <dbReference type="PROSITE" id="PS51192"/>
    </source>
</evidence>
<dbReference type="InterPro" id="IPR014001">
    <property type="entry name" value="Helicase_ATP-bd"/>
</dbReference>
<dbReference type="InterPro" id="IPR027417">
    <property type="entry name" value="P-loop_NTPase"/>
</dbReference>
<feature type="domain" description="Helicase ATP-binding" evidence="2">
    <location>
        <begin position="61"/>
        <end position="235"/>
    </location>
</feature>
<dbReference type="InterPro" id="IPR011545">
    <property type="entry name" value="DEAD/DEAH_box_helicase_dom"/>
</dbReference>
<keyword evidence="4" id="KW-1185">Reference proteome</keyword>
<evidence type="ECO:0000256" key="1">
    <source>
        <dbReference type="SAM" id="Phobius"/>
    </source>
</evidence>
<organism evidence="3 4">
    <name type="scientific">Taxus chinensis</name>
    <name type="common">Chinese yew</name>
    <name type="synonym">Taxus wallichiana var. chinensis</name>
    <dbReference type="NCBI Taxonomy" id="29808"/>
    <lineage>
        <taxon>Eukaryota</taxon>
        <taxon>Viridiplantae</taxon>
        <taxon>Streptophyta</taxon>
        <taxon>Embryophyta</taxon>
        <taxon>Tracheophyta</taxon>
        <taxon>Spermatophyta</taxon>
        <taxon>Pinopsida</taxon>
        <taxon>Pinidae</taxon>
        <taxon>Conifers II</taxon>
        <taxon>Cupressales</taxon>
        <taxon>Taxaceae</taxon>
        <taxon>Taxus</taxon>
    </lineage>
</organism>
<comment type="caution">
    <text evidence="3">The sequence shown here is derived from an EMBL/GenBank/DDBJ whole genome shotgun (WGS) entry which is preliminary data.</text>
</comment>
<dbReference type="SMART" id="SM00487">
    <property type="entry name" value="DEXDc"/>
    <property type="match status" value="1"/>
</dbReference>
<evidence type="ECO:0000313" key="3">
    <source>
        <dbReference type="EMBL" id="KAH9301167.1"/>
    </source>
</evidence>